<keyword evidence="3" id="KW-0862">Zinc</keyword>
<organismHost>
    <name type="scientific">Melanoplus sanguinipes</name>
    <name type="common">Migratory grasshopper</name>
    <dbReference type="NCBI Taxonomy" id="65742"/>
</organismHost>
<dbReference type="RefSeq" id="NP_048322.1">
    <property type="nucleotide sequence ID" value="NC_001993.1"/>
</dbReference>
<feature type="domain" description="RING-type" evidence="4">
    <location>
        <begin position="274"/>
        <end position="309"/>
    </location>
</feature>
<keyword evidence="6" id="KW-1185">Reference proteome</keyword>
<gene>
    <name evidence="5" type="primary">MSV251</name>
</gene>
<dbReference type="PANTHER" id="PTHR47566:SF1">
    <property type="entry name" value="PROTEIN NUD1"/>
    <property type="match status" value="1"/>
</dbReference>
<reference evidence="5 6" key="1">
    <citation type="journal article" date="1999" name="J. Virol.">
        <title>The genome of Melanoplus sanguinipes entomopoxvirus.</title>
        <authorList>
            <person name="Afonso C.L."/>
            <person name="Tulman E.R."/>
            <person name="Lu Z."/>
            <person name="Oma E."/>
            <person name="Kutish G.F."/>
            <person name="Rock D.L."/>
        </authorList>
    </citation>
    <scope>NUCLEOTIDE SEQUENCE [LARGE SCALE GENOMIC DNA]</scope>
    <source>
        <strain evidence="5">Tucson</strain>
    </source>
</reference>
<name>Q9YVJ1_MSEPV</name>
<dbReference type="Gene3D" id="3.80.10.10">
    <property type="entry name" value="Ribonuclease Inhibitor"/>
    <property type="match status" value="1"/>
</dbReference>
<keyword evidence="3" id="KW-0863">Zinc-finger</keyword>
<dbReference type="InterPro" id="IPR052574">
    <property type="entry name" value="CDIRP"/>
</dbReference>
<sequence length="329" mass="39118">MFFHTMKIFFINMIKYRLINENNYRYYNIDKNITKIDICCDKYINYLDISKCYNIQSLICKNNKIEKLIIHDQLLYLYCENNNIDYININKHSRLLILDCSNNDITSLLINDRLYYLNCSNNNINYIRCNNNLKILKCYNCNLSNIFLNNGLIYLDCSYNKLENININTSLLHLNCSNNELSNINCVDSLKYIDCENNYIIEIITNNELFELNCINNPLKIISIYNNLKSLKFDTNLEYIYFNEHNEIIINGIKNYIDRFNLKKIEVFDNDDICSICLDKGILYKTICNHTFHKECLNNINNNLCPYCKQNILCIPLHTPIKLDNNEKI</sequence>
<dbReference type="PANTHER" id="PTHR47566">
    <property type="match status" value="1"/>
</dbReference>
<dbReference type="GO" id="GO:0035591">
    <property type="term" value="F:signaling adaptor activity"/>
    <property type="evidence" value="ECO:0007669"/>
    <property type="project" value="TreeGrafter"/>
</dbReference>
<accession>Q9YVJ1</accession>
<dbReference type="SMART" id="SM00184">
    <property type="entry name" value="RING"/>
    <property type="match status" value="1"/>
</dbReference>
<keyword evidence="1" id="KW-0433">Leucine-rich repeat</keyword>
<dbReference type="Proteomes" id="UP000172353">
    <property type="component" value="Segment"/>
</dbReference>
<evidence type="ECO:0000256" key="3">
    <source>
        <dbReference type="PROSITE-ProRule" id="PRU00175"/>
    </source>
</evidence>
<dbReference type="PIR" id="T28412">
    <property type="entry name" value="T28412"/>
</dbReference>
<protein>
    <recommendedName>
        <fullName evidence="4">RING-type domain-containing protein</fullName>
    </recommendedName>
</protein>
<evidence type="ECO:0000256" key="2">
    <source>
        <dbReference type="ARBA" id="ARBA00022737"/>
    </source>
</evidence>
<dbReference type="SUPFAM" id="SSF57850">
    <property type="entry name" value="RING/U-box"/>
    <property type="match status" value="1"/>
</dbReference>
<dbReference type="SUPFAM" id="SSF52047">
    <property type="entry name" value="RNI-like"/>
    <property type="match status" value="1"/>
</dbReference>
<proteinExistence type="predicted"/>
<dbReference type="InterPro" id="IPR001841">
    <property type="entry name" value="Znf_RING"/>
</dbReference>
<dbReference type="KEGG" id="vg:1449990"/>
<dbReference type="InterPro" id="IPR032675">
    <property type="entry name" value="LRR_dom_sf"/>
</dbReference>
<evidence type="ECO:0000259" key="4">
    <source>
        <dbReference type="PROSITE" id="PS50089"/>
    </source>
</evidence>
<dbReference type="PROSITE" id="PS51450">
    <property type="entry name" value="LRR"/>
    <property type="match status" value="1"/>
</dbReference>
<evidence type="ECO:0000313" key="6">
    <source>
        <dbReference type="Proteomes" id="UP000172353"/>
    </source>
</evidence>
<keyword evidence="3" id="KW-0479">Metal-binding</keyword>
<dbReference type="Gene3D" id="3.30.40.10">
    <property type="entry name" value="Zinc/RING finger domain, C3HC4 (zinc finger)"/>
    <property type="match status" value="1"/>
</dbReference>
<keyword evidence="2" id="KW-0677">Repeat</keyword>
<evidence type="ECO:0000313" key="5">
    <source>
        <dbReference type="EMBL" id="AAC97727.1"/>
    </source>
</evidence>
<organism evidence="5 6">
    <name type="scientific">Melanoplus sanguinipes entomopoxvirus</name>
    <name type="common">MsEPV</name>
    <dbReference type="NCBI Taxonomy" id="83191"/>
    <lineage>
        <taxon>Viruses</taxon>
        <taxon>Varidnaviria</taxon>
        <taxon>Bamfordvirae</taxon>
        <taxon>Nucleocytoviricota</taxon>
        <taxon>Pokkesviricetes</taxon>
        <taxon>Chitovirales</taxon>
        <taxon>Poxviridae</taxon>
        <taxon>Entomopoxvirinae</taxon>
        <taxon>Deltaentomopoxvirus</taxon>
        <taxon>Deltaentomopoxvirus msanguinipes</taxon>
    </lineage>
</organism>
<dbReference type="InterPro" id="IPR001611">
    <property type="entry name" value="Leu-rich_rpt"/>
</dbReference>
<dbReference type="PROSITE" id="PS50089">
    <property type="entry name" value="ZF_RING_2"/>
    <property type="match status" value="1"/>
</dbReference>
<dbReference type="GeneID" id="1449990"/>
<dbReference type="GO" id="GO:0008270">
    <property type="term" value="F:zinc ion binding"/>
    <property type="evidence" value="ECO:0007669"/>
    <property type="project" value="UniProtKB-KW"/>
</dbReference>
<dbReference type="OrthoDB" id="19866at10239"/>
<dbReference type="InterPro" id="IPR013083">
    <property type="entry name" value="Znf_RING/FYVE/PHD"/>
</dbReference>
<evidence type="ECO:0000256" key="1">
    <source>
        <dbReference type="ARBA" id="ARBA00022614"/>
    </source>
</evidence>
<dbReference type="EMBL" id="AF063866">
    <property type="protein sequence ID" value="AAC97727.1"/>
    <property type="molecule type" value="Genomic_DNA"/>
</dbReference>